<comment type="similarity">
    <text evidence="10">Belongs to the helicase family. Hel308 subfamily.</text>
</comment>
<name>Q8TH00_METKA</name>
<feature type="domain" description="Helicase ATP-binding" evidence="11">
    <location>
        <begin position="39"/>
        <end position="213"/>
    </location>
</feature>
<dbReference type="InterPro" id="IPR027417">
    <property type="entry name" value="P-loop_NTPase"/>
</dbReference>
<dbReference type="EnsemblBacteria" id="AAM01328">
    <property type="protein sequence ID" value="AAM01328"/>
    <property type="gene ID" value="MK0111"/>
</dbReference>
<dbReference type="KEGG" id="mka:MK0111"/>
<dbReference type="HAMAP" id="MF_00442">
    <property type="entry name" value="Helicase_Hel308"/>
    <property type="match status" value="1"/>
</dbReference>
<evidence type="ECO:0000256" key="1">
    <source>
        <dbReference type="ARBA" id="ARBA00022741"/>
    </source>
</evidence>
<dbReference type="InterPro" id="IPR022965">
    <property type="entry name" value="Helicase_Hel308"/>
</dbReference>
<dbReference type="Pfam" id="PF00270">
    <property type="entry name" value="DEAD"/>
    <property type="match status" value="1"/>
</dbReference>
<evidence type="ECO:0000256" key="9">
    <source>
        <dbReference type="ARBA" id="ARBA00034617"/>
    </source>
</evidence>
<dbReference type="PANTHER" id="PTHR47961:SF10">
    <property type="entry name" value="ATP-DEPENDENT DNA HELICASE HEL308"/>
    <property type="match status" value="1"/>
</dbReference>
<evidence type="ECO:0000256" key="6">
    <source>
        <dbReference type="ARBA" id="ARBA00023125"/>
    </source>
</evidence>
<feature type="domain" description="Helicase C-terminal" evidence="12">
    <location>
        <begin position="235"/>
        <end position="430"/>
    </location>
</feature>
<dbReference type="SUPFAM" id="SSF52540">
    <property type="entry name" value="P-loop containing nucleoside triphosphate hydrolases"/>
    <property type="match status" value="1"/>
</dbReference>
<evidence type="ECO:0000313" key="13">
    <source>
        <dbReference type="EMBL" id="AAM01328.1"/>
    </source>
</evidence>
<dbReference type="SMART" id="SM00278">
    <property type="entry name" value="HhH1"/>
    <property type="match status" value="2"/>
</dbReference>
<keyword evidence="6 10" id="KW-0238">DNA-binding</keyword>
<comment type="catalytic activity">
    <reaction evidence="9 10">
        <text>Couples ATP hydrolysis with the unwinding of duplex DNA by translocating in the 3'-5' direction.</text>
        <dbReference type="EC" id="5.6.2.4"/>
    </reaction>
</comment>
<feature type="binding site" evidence="10">
    <location>
        <position position="34"/>
    </location>
    <ligand>
        <name>ATP</name>
        <dbReference type="ChEBI" id="CHEBI:30616"/>
    </ligand>
</feature>
<dbReference type="Pfam" id="PF21280">
    <property type="entry name" value="Helicase_dom4_arc"/>
    <property type="match status" value="1"/>
</dbReference>
<dbReference type="HOGENOM" id="CLU_006553_3_0_2"/>
<reference evidence="13 14" key="1">
    <citation type="journal article" date="2002" name="Proc. Natl. Acad. Sci. U.S.A.">
        <title>The complete genome of hyperthermophile Methanopyrus kandleri AV19 and monophyly of archaeal methanogens.</title>
        <authorList>
            <person name="Slesarev A.I."/>
            <person name="Mezhevaya K.V."/>
            <person name="Makarova K.S."/>
            <person name="Polushin N.N."/>
            <person name="Shcherbinina O.V."/>
            <person name="Shakhova V.V."/>
            <person name="Belova G.I."/>
            <person name="Aravind L."/>
            <person name="Natale D.A."/>
            <person name="Rogozin I.B."/>
            <person name="Tatusov R.L."/>
            <person name="Wolf Y.I."/>
            <person name="Stetter K.O."/>
            <person name="Malykh A.G."/>
            <person name="Koonin E.V."/>
            <person name="Kozyavkin S.A."/>
        </authorList>
    </citation>
    <scope>NUCLEOTIDE SEQUENCE [LARGE SCALE GENOMIC DNA]</scope>
    <source>
        <strain evidence="14">AV19 / DSM 6324 / JCM 9639 / NBRC 100938</strain>
    </source>
</reference>
<dbReference type="Pfam" id="PF14520">
    <property type="entry name" value="HHH_5"/>
    <property type="match status" value="1"/>
</dbReference>
<evidence type="ECO:0000256" key="2">
    <source>
        <dbReference type="ARBA" id="ARBA00022763"/>
    </source>
</evidence>
<dbReference type="AlphaFoldDB" id="Q8TH00"/>
<keyword evidence="1 10" id="KW-0547">Nucleotide-binding</keyword>
<protein>
    <recommendedName>
        <fullName evidence="10">ATP-dependent DNA helicase Hel308</fullName>
        <ecNumber evidence="10">5.6.2.4</ecNumber>
    </recommendedName>
    <alternativeName>
        <fullName evidence="10">DNA 3'-5' helicase Hel308</fullName>
    </alternativeName>
</protein>
<dbReference type="GO" id="GO:0043138">
    <property type="term" value="F:3'-5' DNA helicase activity"/>
    <property type="evidence" value="ECO:0007669"/>
    <property type="project" value="UniProtKB-UniRule"/>
</dbReference>
<dbReference type="SMART" id="SM00487">
    <property type="entry name" value="DEXDc"/>
    <property type="match status" value="1"/>
</dbReference>
<dbReference type="InterPro" id="IPR048772">
    <property type="entry name" value="Hel308-like_dom4"/>
</dbReference>
<dbReference type="InterPro" id="IPR011545">
    <property type="entry name" value="DEAD/DEAH_box_helicase_dom"/>
</dbReference>
<dbReference type="InterPro" id="IPR036390">
    <property type="entry name" value="WH_DNA-bd_sf"/>
</dbReference>
<comment type="catalytic activity">
    <reaction evidence="10">
        <text>ATP + H2O = ADP + phosphate + H(+)</text>
        <dbReference type="Rhea" id="RHEA:13065"/>
        <dbReference type="ChEBI" id="CHEBI:15377"/>
        <dbReference type="ChEBI" id="CHEBI:15378"/>
        <dbReference type="ChEBI" id="CHEBI:30616"/>
        <dbReference type="ChEBI" id="CHEBI:43474"/>
        <dbReference type="ChEBI" id="CHEBI:456216"/>
        <dbReference type="EC" id="5.6.2.4"/>
    </reaction>
</comment>
<dbReference type="InterPro" id="IPR003583">
    <property type="entry name" value="Hlx-hairpin-Hlx_DNA-bd_motif"/>
</dbReference>
<dbReference type="SMART" id="SM00490">
    <property type="entry name" value="HELICc"/>
    <property type="match status" value="1"/>
</dbReference>
<dbReference type="Gene3D" id="3.40.50.300">
    <property type="entry name" value="P-loop containing nucleotide triphosphate hydrolases"/>
    <property type="match status" value="2"/>
</dbReference>
<evidence type="ECO:0000259" key="11">
    <source>
        <dbReference type="PROSITE" id="PS51192"/>
    </source>
</evidence>
<dbReference type="SUPFAM" id="SSF158702">
    <property type="entry name" value="Sec63 N-terminal domain-like"/>
    <property type="match status" value="1"/>
</dbReference>
<keyword evidence="2 10" id="KW-0227">DNA damage</keyword>
<dbReference type="PROSITE" id="PS51192">
    <property type="entry name" value="HELICASE_ATP_BIND_1"/>
    <property type="match status" value="1"/>
</dbReference>
<accession>Q8TH00</accession>
<dbReference type="PATRIC" id="fig|190192.8.peg.110"/>
<proteinExistence type="inferred from homology"/>
<dbReference type="SUPFAM" id="SSF46785">
    <property type="entry name" value="Winged helix' DNA-binding domain"/>
    <property type="match status" value="1"/>
</dbReference>
<dbReference type="GO" id="GO:0003677">
    <property type="term" value="F:DNA binding"/>
    <property type="evidence" value="ECO:0007669"/>
    <property type="project" value="UniProtKB-UniRule"/>
</dbReference>
<sequence>MYAPVRRGCSKLKLPEHVREYLDRKGIWELFPPQREAVEKGLFDDENLLIAAPTASGKTLLAEMRALHELIESHGETRVVYVVPFRALAREKYEELTNVIEFCREKGLEPTIEISTGDVRRPIRELRPGITVTTAEKLDASLRSRPSLVEEVDLLVLDEVHIVGDRNRGATYEALIALVRTFREKVSLLALSATVGNAEELADWLDATPVISDWRPVKLEHRIVEVPSASEKDAKVRKLIRKCLREGGQALVFLYSRRRAMTEAKNLSRTVSGLLSEDEKKELRTLAERVSELGEGEETEILAYAVMRGVAFHHAGLTAEQRALVEDAFREGLLKVVVSTPTLAAGVNLPARYVIIKDFGMRLGNEIKPTKNEFKQMAGRAGRPGYDDMGLVFVLTTSNWKELAEEYVHSEADPVQSRIWVSGPQLRRFLLGLVAAGFCRQIADVMRVALNTFMSSVNIRPEDAVLSSLKMLVDWGFLEELEGELTATKVGHAVSQSYLTPDSAKFLLRCMEEVGTEENVVLPSITLCPDFQPAPISSKSRELSTLDAFMGGSPSIEADEVLELAVEEFGYDDWELERRLAWAEALSDWVSGSPDRSILRKYDLYPGDLYRAKDDAAWIAWGMSRLARAAGITWRSPLLSRRLEYGVPKEALELTEVEGVGRTLAMRLYRAGYHSVRDLAEATVPELTRVRGIGEQLARKILESARRLTGT</sequence>
<keyword evidence="5 10" id="KW-0067">ATP-binding</keyword>
<evidence type="ECO:0000256" key="10">
    <source>
        <dbReference type="HAMAP-Rule" id="MF_00442"/>
    </source>
</evidence>
<dbReference type="EMBL" id="AE009439">
    <property type="protein sequence ID" value="AAM01328.1"/>
    <property type="molecule type" value="Genomic_DNA"/>
</dbReference>
<keyword evidence="8 10" id="KW-0413">Isomerase</keyword>
<dbReference type="Pfam" id="PF00271">
    <property type="entry name" value="Helicase_C"/>
    <property type="match status" value="1"/>
</dbReference>
<dbReference type="CDD" id="cd18795">
    <property type="entry name" value="SF2_C_Ski2"/>
    <property type="match status" value="1"/>
</dbReference>
<evidence type="ECO:0000256" key="8">
    <source>
        <dbReference type="ARBA" id="ARBA00023235"/>
    </source>
</evidence>
<dbReference type="PANTHER" id="PTHR47961">
    <property type="entry name" value="DNA POLYMERASE THETA, PUTATIVE (AFU_ORTHOLOGUE AFUA_1G05260)-RELATED"/>
    <property type="match status" value="1"/>
</dbReference>
<evidence type="ECO:0000256" key="5">
    <source>
        <dbReference type="ARBA" id="ARBA00022840"/>
    </source>
</evidence>
<evidence type="ECO:0000256" key="3">
    <source>
        <dbReference type="ARBA" id="ARBA00022801"/>
    </source>
</evidence>
<keyword evidence="14" id="KW-1185">Reference proteome</keyword>
<gene>
    <name evidence="10" type="primary">hel308</name>
    <name evidence="13" type="ordered locus">MK0111</name>
</gene>
<dbReference type="PROSITE" id="PS51194">
    <property type="entry name" value="HELICASE_CTER"/>
    <property type="match status" value="1"/>
</dbReference>
<dbReference type="STRING" id="190192.MK0111"/>
<keyword evidence="3 10" id="KW-0378">Hydrolase</keyword>
<dbReference type="InterPro" id="IPR050474">
    <property type="entry name" value="Hel308_SKI2-like"/>
</dbReference>
<comment type="subunit">
    <text evidence="10">Monomer.</text>
</comment>
<dbReference type="Gene3D" id="1.10.3380.30">
    <property type="match status" value="1"/>
</dbReference>
<dbReference type="InParanoid" id="Q8TH00"/>
<dbReference type="EC" id="5.6.2.4" evidence="10"/>
<organism evidence="13 14">
    <name type="scientific">Methanopyrus kandleri (strain AV19 / DSM 6324 / JCM 9639 / NBRC 100938)</name>
    <dbReference type="NCBI Taxonomy" id="190192"/>
    <lineage>
        <taxon>Archaea</taxon>
        <taxon>Methanobacteriati</taxon>
        <taxon>Methanobacteriota</taxon>
        <taxon>Methanomada group</taxon>
        <taxon>Methanopyri</taxon>
        <taxon>Methanopyrales</taxon>
        <taxon>Methanopyraceae</taxon>
        <taxon>Methanopyrus</taxon>
    </lineage>
</organism>
<keyword evidence="4 10" id="KW-0347">Helicase</keyword>
<dbReference type="GO" id="GO:0006281">
    <property type="term" value="P:DNA repair"/>
    <property type="evidence" value="ECO:0007669"/>
    <property type="project" value="UniProtKB-UniRule"/>
</dbReference>
<dbReference type="GO" id="GO:0005524">
    <property type="term" value="F:ATP binding"/>
    <property type="evidence" value="ECO:0007669"/>
    <property type="project" value="UniProtKB-UniRule"/>
</dbReference>
<dbReference type="Proteomes" id="UP000001826">
    <property type="component" value="Chromosome"/>
</dbReference>
<evidence type="ECO:0000313" key="14">
    <source>
        <dbReference type="Proteomes" id="UP000001826"/>
    </source>
</evidence>
<dbReference type="InterPro" id="IPR001650">
    <property type="entry name" value="Helicase_C-like"/>
</dbReference>
<comment type="function">
    <text evidence="10">DNA-dependent ATPase and 3'-5' DNA helicase that may be involved in repair of stalled replication forks.</text>
</comment>
<evidence type="ECO:0000259" key="12">
    <source>
        <dbReference type="PROSITE" id="PS51194"/>
    </source>
</evidence>
<dbReference type="PaxDb" id="190192-MK0111"/>
<keyword evidence="7 10" id="KW-0234">DNA repair</keyword>
<dbReference type="Gene3D" id="1.10.150.20">
    <property type="entry name" value="5' to 3' exonuclease, C-terminal subdomain"/>
    <property type="match status" value="1"/>
</dbReference>
<dbReference type="GO" id="GO:0016887">
    <property type="term" value="F:ATP hydrolysis activity"/>
    <property type="evidence" value="ECO:0007669"/>
    <property type="project" value="RHEA"/>
</dbReference>
<dbReference type="InterPro" id="IPR014001">
    <property type="entry name" value="Helicase_ATP-bd"/>
</dbReference>
<evidence type="ECO:0000256" key="7">
    <source>
        <dbReference type="ARBA" id="ARBA00023204"/>
    </source>
</evidence>
<evidence type="ECO:0000256" key="4">
    <source>
        <dbReference type="ARBA" id="ARBA00022806"/>
    </source>
</evidence>